<keyword evidence="1" id="KW-0175">Coiled coil</keyword>
<name>A0AAN8ZKZ2_9MAGN</name>
<feature type="coiled-coil region" evidence="1">
    <location>
        <begin position="76"/>
        <end position="103"/>
    </location>
</feature>
<dbReference type="EMBL" id="JBAMMX010000006">
    <property type="protein sequence ID" value="KAK6937950.1"/>
    <property type="molecule type" value="Genomic_DNA"/>
</dbReference>
<keyword evidence="3" id="KW-1185">Reference proteome</keyword>
<protein>
    <submittedName>
        <fullName evidence="2">Uncharacterized protein</fullName>
    </submittedName>
</protein>
<evidence type="ECO:0000313" key="3">
    <source>
        <dbReference type="Proteomes" id="UP001370490"/>
    </source>
</evidence>
<evidence type="ECO:0000313" key="2">
    <source>
        <dbReference type="EMBL" id="KAK6937950.1"/>
    </source>
</evidence>
<accession>A0AAN8ZKZ2</accession>
<dbReference type="Proteomes" id="UP001370490">
    <property type="component" value="Unassembled WGS sequence"/>
</dbReference>
<gene>
    <name evidence="2" type="ORF">RJ641_031458</name>
</gene>
<evidence type="ECO:0000256" key="1">
    <source>
        <dbReference type="SAM" id="Coils"/>
    </source>
</evidence>
<comment type="caution">
    <text evidence="2">The sequence shown here is derived from an EMBL/GenBank/DDBJ whole genome shotgun (WGS) entry which is preliminary data.</text>
</comment>
<dbReference type="AlphaFoldDB" id="A0AAN8ZKZ2"/>
<reference evidence="2 3" key="1">
    <citation type="submission" date="2023-12" db="EMBL/GenBank/DDBJ databases">
        <title>A high-quality genome assembly for Dillenia turbinata (Dilleniales).</title>
        <authorList>
            <person name="Chanderbali A."/>
        </authorList>
    </citation>
    <scope>NUCLEOTIDE SEQUENCE [LARGE SCALE GENOMIC DNA]</scope>
    <source>
        <strain evidence="2">LSX21</strain>
        <tissue evidence="2">Leaf</tissue>
    </source>
</reference>
<sequence>MRCCLSTFLRISIKLFRISRKDLGFKDVVSWGFGSISVAITILAKSEATELKEETDQMVKAKGQICSKILEKHRKIASLVADMSTLNQTLELIQQERVSLSAKISEKSAYYNTVAATMTAKLCDQQVWVNSHKFTKITGEHGLVKDKIEQQTGESIKSMAITDNQTGEAKNLVAKLDYNLAKLNEIMQMKSQLLEETTKMKQSLKQVKHRLSAYKPEVRALDMKTLEEEQEALLSDKTGETEYLQSLNIQSQKLKIREGKITHHC</sequence>
<dbReference type="PANTHER" id="PTHR38353:SF2">
    <property type="entry name" value="TROPOMYOSIN"/>
    <property type="match status" value="1"/>
</dbReference>
<dbReference type="PANTHER" id="PTHR38353">
    <property type="entry name" value="TROPOMYOSIN"/>
    <property type="match status" value="1"/>
</dbReference>
<organism evidence="2 3">
    <name type="scientific">Dillenia turbinata</name>
    <dbReference type="NCBI Taxonomy" id="194707"/>
    <lineage>
        <taxon>Eukaryota</taxon>
        <taxon>Viridiplantae</taxon>
        <taxon>Streptophyta</taxon>
        <taxon>Embryophyta</taxon>
        <taxon>Tracheophyta</taxon>
        <taxon>Spermatophyta</taxon>
        <taxon>Magnoliopsida</taxon>
        <taxon>eudicotyledons</taxon>
        <taxon>Gunneridae</taxon>
        <taxon>Pentapetalae</taxon>
        <taxon>Dilleniales</taxon>
        <taxon>Dilleniaceae</taxon>
        <taxon>Dillenia</taxon>
    </lineage>
</organism>
<proteinExistence type="predicted"/>